<dbReference type="EMBL" id="BAAACZ010000011">
    <property type="protein sequence ID" value="GAA0462242.1"/>
    <property type="molecule type" value="Genomic_DNA"/>
</dbReference>
<dbReference type="Proteomes" id="UP001500740">
    <property type="component" value="Unassembled WGS sequence"/>
</dbReference>
<name>A0ABN0ZXJ0_9BACI</name>
<sequence length="107" mass="12865">MEADEELFKSYHQDFWLLNAKLIEYYGYQEELINTFESSLPHIINIEEVKQQNIIDFTKHILDDLNYDKVNIDEKLQVFTFEQIVGYIETSVDQVLYRLNRNKIVTV</sequence>
<organism evidence="1 2">
    <name type="scientific">Alkalibacillus silvisoli</name>
    <dbReference type="NCBI Taxonomy" id="392823"/>
    <lineage>
        <taxon>Bacteria</taxon>
        <taxon>Bacillati</taxon>
        <taxon>Bacillota</taxon>
        <taxon>Bacilli</taxon>
        <taxon>Bacillales</taxon>
        <taxon>Bacillaceae</taxon>
        <taxon>Alkalibacillus</taxon>
    </lineage>
</organism>
<proteinExistence type="predicted"/>
<evidence type="ECO:0000313" key="1">
    <source>
        <dbReference type="EMBL" id="GAA0462242.1"/>
    </source>
</evidence>
<gene>
    <name evidence="1" type="ORF">GCM10008935_17210</name>
</gene>
<protein>
    <submittedName>
        <fullName evidence="1">Uncharacterized protein</fullName>
    </submittedName>
</protein>
<evidence type="ECO:0000313" key="2">
    <source>
        <dbReference type="Proteomes" id="UP001500740"/>
    </source>
</evidence>
<comment type="caution">
    <text evidence="1">The sequence shown here is derived from an EMBL/GenBank/DDBJ whole genome shotgun (WGS) entry which is preliminary data.</text>
</comment>
<accession>A0ABN0ZXJ0</accession>
<reference evidence="1 2" key="1">
    <citation type="journal article" date="2019" name="Int. J. Syst. Evol. Microbiol.">
        <title>The Global Catalogue of Microorganisms (GCM) 10K type strain sequencing project: providing services to taxonomists for standard genome sequencing and annotation.</title>
        <authorList>
            <consortium name="The Broad Institute Genomics Platform"/>
            <consortium name="The Broad Institute Genome Sequencing Center for Infectious Disease"/>
            <person name="Wu L."/>
            <person name="Ma J."/>
        </authorList>
    </citation>
    <scope>NUCLEOTIDE SEQUENCE [LARGE SCALE GENOMIC DNA]</scope>
    <source>
        <strain evidence="1 2">JCM 14193</strain>
    </source>
</reference>
<keyword evidence="2" id="KW-1185">Reference proteome</keyword>